<dbReference type="InterPro" id="IPR041656">
    <property type="entry name" value="TPR_5"/>
</dbReference>
<feature type="domain" description="Tetratrico peptide repeat group 5" evidence="2">
    <location>
        <begin position="38"/>
        <end position="155"/>
    </location>
</feature>
<dbReference type="STRING" id="633440.SAMN05421869_113193"/>
<keyword evidence="1" id="KW-0802">TPR repeat</keyword>
<dbReference type="Pfam" id="PF12688">
    <property type="entry name" value="TPR_5"/>
    <property type="match status" value="1"/>
</dbReference>
<evidence type="ECO:0000259" key="2">
    <source>
        <dbReference type="Pfam" id="PF12688"/>
    </source>
</evidence>
<dbReference type="AlphaFoldDB" id="A0A1G8Y7J6"/>
<dbReference type="Proteomes" id="UP000199202">
    <property type="component" value="Unassembled WGS sequence"/>
</dbReference>
<evidence type="ECO:0000313" key="4">
    <source>
        <dbReference type="Proteomes" id="UP000199202"/>
    </source>
</evidence>
<evidence type="ECO:0000313" key="3">
    <source>
        <dbReference type="EMBL" id="SDJ98758.1"/>
    </source>
</evidence>
<dbReference type="InterPro" id="IPR019734">
    <property type="entry name" value="TPR_rpt"/>
</dbReference>
<dbReference type="SUPFAM" id="SSF48452">
    <property type="entry name" value="TPR-like"/>
    <property type="match status" value="1"/>
</dbReference>
<evidence type="ECO:0000256" key="1">
    <source>
        <dbReference type="PROSITE-ProRule" id="PRU00339"/>
    </source>
</evidence>
<name>A0A1G8Y7J6_9ACTN</name>
<reference evidence="3 4" key="1">
    <citation type="submission" date="2016-10" db="EMBL/GenBank/DDBJ databases">
        <authorList>
            <person name="de Groot N.N."/>
        </authorList>
    </citation>
    <scope>NUCLEOTIDE SEQUENCE [LARGE SCALE GENOMIC DNA]</scope>
    <source>
        <strain evidence="3 4">CGMCC 4.6533</strain>
    </source>
</reference>
<dbReference type="OrthoDB" id="193829at2"/>
<dbReference type="InterPro" id="IPR011990">
    <property type="entry name" value="TPR-like_helical_dom_sf"/>
</dbReference>
<feature type="repeat" description="TPR" evidence="1">
    <location>
        <begin position="74"/>
        <end position="107"/>
    </location>
</feature>
<proteinExistence type="predicted"/>
<dbReference type="RefSeq" id="WP_090937550.1">
    <property type="nucleotide sequence ID" value="NZ_FNDJ01000013.1"/>
</dbReference>
<organism evidence="3 4">
    <name type="scientific">Nonomuraea jiangxiensis</name>
    <dbReference type="NCBI Taxonomy" id="633440"/>
    <lineage>
        <taxon>Bacteria</taxon>
        <taxon>Bacillati</taxon>
        <taxon>Actinomycetota</taxon>
        <taxon>Actinomycetes</taxon>
        <taxon>Streptosporangiales</taxon>
        <taxon>Streptosporangiaceae</taxon>
        <taxon>Nonomuraea</taxon>
    </lineage>
</organism>
<protein>
    <submittedName>
        <fullName evidence="3">Tetratrico peptide repeat-containing protein</fullName>
    </submittedName>
</protein>
<keyword evidence="4" id="KW-1185">Reference proteome</keyword>
<gene>
    <name evidence="3" type="ORF">SAMN05421869_113193</name>
</gene>
<dbReference type="EMBL" id="FNDJ01000013">
    <property type="protein sequence ID" value="SDJ98758.1"/>
    <property type="molecule type" value="Genomic_DNA"/>
</dbReference>
<accession>A0A1G8Y7J6</accession>
<dbReference type="Gene3D" id="1.25.40.10">
    <property type="entry name" value="Tetratricopeptide repeat domain"/>
    <property type="match status" value="1"/>
</dbReference>
<sequence length="159" mass="17459">MRDIDLARAVRLRETGEREQARELLVELAARHPDDAEVAYQAAWVHDSLGLEAEAVPYYQRALAGQGLGADDRLGAYTGLGSTLRVLGRVDDALETFLRGLAEFPQDAGLRTFMAMALHNAGRSGEAVATLLKVVAESDQADRYRRAIAYYADHLDETV</sequence>
<dbReference type="PROSITE" id="PS50005">
    <property type="entry name" value="TPR"/>
    <property type="match status" value="1"/>
</dbReference>